<dbReference type="AlphaFoldDB" id="A9U4Z8"/>
<evidence type="ECO:0000256" key="1">
    <source>
        <dbReference type="SAM" id="MobiDB-lite"/>
    </source>
</evidence>
<reference evidence="2" key="1">
    <citation type="journal article" date="2008" name="Science">
        <title>The Physcomitrella genome reveals evolutionary insights into the conquest of land by plants.</title>
        <authorList>
            <person name="Rensing S."/>
            <person name="Lang D."/>
            <person name="Zimmer A."/>
            <person name="Terry A."/>
            <person name="Salamov A."/>
            <person name="Shapiro H."/>
            <person name="Nishiyama T."/>
            <person name="Perroud P.-F."/>
            <person name="Lindquist E."/>
            <person name="Kamisugi Y."/>
            <person name="Tanahashi T."/>
            <person name="Sakakibara K."/>
            <person name="Fujita T."/>
            <person name="Oishi K."/>
            <person name="Shin-I T."/>
            <person name="Kuroki Y."/>
            <person name="Toyoda A."/>
            <person name="Suzuki Y."/>
            <person name="Hashimoto A."/>
            <person name="Yamaguchi K."/>
            <person name="Sugano A."/>
            <person name="Kohara Y."/>
            <person name="Fujiyama A."/>
            <person name="Anterola A."/>
            <person name="Aoki S."/>
            <person name="Ashton N."/>
            <person name="Barbazuk W.B."/>
            <person name="Barker E."/>
            <person name="Bennetzen J."/>
            <person name="Bezanilla M."/>
            <person name="Blankenship R."/>
            <person name="Cho S.H."/>
            <person name="Dutcher S."/>
            <person name="Estelle M."/>
            <person name="Fawcett J.A."/>
            <person name="Gundlach H."/>
            <person name="Hanada K."/>
            <person name="Heyl A."/>
            <person name="Hicks K.A."/>
            <person name="Hugh J."/>
            <person name="Lohr M."/>
            <person name="Mayer K."/>
            <person name="Melkozernov A."/>
            <person name="Murata T."/>
            <person name="Nelson D."/>
            <person name="Pils B."/>
            <person name="Prigge M."/>
            <person name="Reiss B."/>
            <person name="Renner T."/>
            <person name="Rombauts S."/>
            <person name="Rushton P."/>
            <person name="Sanderfoot A."/>
            <person name="Schween G."/>
            <person name="Shiu S.-H."/>
            <person name="Stueber K."/>
            <person name="Theodoulou F.L."/>
            <person name="Tu H."/>
            <person name="Van de Peer Y."/>
            <person name="Verrier P.J."/>
            <person name="Waters E."/>
            <person name="Wood A."/>
            <person name="Yang L."/>
            <person name="Cove D."/>
            <person name="Cuming A."/>
            <person name="Hasebe M."/>
            <person name="Lucas S."/>
            <person name="Mishler D.B."/>
            <person name="Reski R."/>
            <person name="Grigoriev I."/>
            <person name="Quatrano R.S."/>
            <person name="Boore J.L."/>
        </authorList>
    </citation>
    <scope>NUCLEOTIDE SEQUENCE [LARGE SCALE GENOMIC DNA]</scope>
</reference>
<sequence length="337" mass="37572">MKGVNLNEVLELASFYGVEKRESFLIARQAGHVEAEEQITGNFDPEIGAKASTEHTTQDSFGCPTPIRFGAGLERQELQKAKVFVNEMLSAVKEERLRQVGVWRGRHKKITGTAGTVRVVGSEYYYEKRRTQLSSQSKNTTAFFKFSYSKPRQHTKLSSEGVFGTSGSNLNSETRQKAAPHTNPIDKNVNQAFQLTKKTRYCAGQHCNNRISASNPNAGLKLLRNGLRSYAVPNCIPGNCNQEYRVIQISTQTDYSNGSTVDHKRKTELLQKASIHGTLREDQTNEVNDIVRCRTWLSGTFNTVETLEGIPSELPSKNIGSELKKAGNAMNTNQEHV</sequence>
<organism>
    <name type="scientific">Physcomitrium patens</name>
    <name type="common">Spreading-leaved earth moss</name>
    <name type="synonym">Physcomitrella patens</name>
    <dbReference type="NCBI Taxonomy" id="3218"/>
    <lineage>
        <taxon>Eukaryota</taxon>
        <taxon>Viridiplantae</taxon>
        <taxon>Streptophyta</taxon>
        <taxon>Embryophyta</taxon>
        <taxon>Bryophyta</taxon>
        <taxon>Bryophytina</taxon>
        <taxon>Bryopsida</taxon>
        <taxon>Funariidae</taxon>
        <taxon>Funariales</taxon>
        <taxon>Funariaceae</taxon>
        <taxon>Physcomitrium</taxon>
    </lineage>
</organism>
<gene>
    <name evidence="2" type="ORF">PHYPADRAFT_173698</name>
</gene>
<accession>A9U4Z8</accession>
<proteinExistence type="predicted"/>
<name>A9U4Z8_PHYPA</name>
<feature type="region of interest" description="Disordered" evidence="1">
    <location>
        <begin position="157"/>
        <end position="185"/>
    </location>
</feature>
<evidence type="ECO:0000313" key="2">
    <source>
        <dbReference type="EMBL" id="EDQ49256.1"/>
    </source>
</evidence>
<dbReference type="EMBL" id="DS545417">
    <property type="protein sequence ID" value="EDQ49256.1"/>
    <property type="molecule type" value="Genomic_DNA"/>
</dbReference>
<protein>
    <submittedName>
        <fullName evidence="2">Predicted protein</fullName>
    </submittedName>
</protein>